<dbReference type="Gramene" id="AET3Gv20399200.5">
    <property type="protein sequence ID" value="AET3Gv20399200.5"/>
    <property type="gene ID" value="AET3Gv20399200"/>
</dbReference>
<keyword evidence="2" id="KW-1185">Reference proteome</keyword>
<dbReference type="AlphaFoldDB" id="A0A453EMA5"/>
<evidence type="ECO:0000313" key="2">
    <source>
        <dbReference type="Proteomes" id="UP000015105"/>
    </source>
</evidence>
<reference evidence="1" key="4">
    <citation type="submission" date="2019-03" db="UniProtKB">
        <authorList>
            <consortium name="EnsemblPlants"/>
        </authorList>
    </citation>
    <scope>IDENTIFICATION</scope>
</reference>
<dbReference type="Proteomes" id="UP000015105">
    <property type="component" value="Chromosome 3D"/>
</dbReference>
<name>A0A453EMA5_AEGTS</name>
<proteinExistence type="predicted"/>
<reference evidence="2" key="1">
    <citation type="journal article" date="2014" name="Science">
        <title>Ancient hybridizations among the ancestral genomes of bread wheat.</title>
        <authorList>
            <consortium name="International Wheat Genome Sequencing Consortium,"/>
            <person name="Marcussen T."/>
            <person name="Sandve S.R."/>
            <person name="Heier L."/>
            <person name="Spannagl M."/>
            <person name="Pfeifer M."/>
            <person name="Jakobsen K.S."/>
            <person name="Wulff B.B."/>
            <person name="Steuernagel B."/>
            <person name="Mayer K.F."/>
            <person name="Olsen O.A."/>
        </authorList>
    </citation>
    <scope>NUCLEOTIDE SEQUENCE [LARGE SCALE GENOMIC DNA]</scope>
    <source>
        <strain evidence="2">cv. AL8/78</strain>
    </source>
</reference>
<sequence length="37" mass="4330">MYEKLSDLLTCQVSWPRGMVKFRIYILLVLSHTPHPG</sequence>
<protein>
    <submittedName>
        <fullName evidence="1">Uncharacterized protein</fullName>
    </submittedName>
</protein>
<organism evidence="1 2">
    <name type="scientific">Aegilops tauschii subsp. strangulata</name>
    <name type="common">Goatgrass</name>
    <dbReference type="NCBI Taxonomy" id="200361"/>
    <lineage>
        <taxon>Eukaryota</taxon>
        <taxon>Viridiplantae</taxon>
        <taxon>Streptophyta</taxon>
        <taxon>Embryophyta</taxon>
        <taxon>Tracheophyta</taxon>
        <taxon>Spermatophyta</taxon>
        <taxon>Magnoliopsida</taxon>
        <taxon>Liliopsida</taxon>
        <taxon>Poales</taxon>
        <taxon>Poaceae</taxon>
        <taxon>BOP clade</taxon>
        <taxon>Pooideae</taxon>
        <taxon>Triticodae</taxon>
        <taxon>Triticeae</taxon>
        <taxon>Triticinae</taxon>
        <taxon>Aegilops</taxon>
    </lineage>
</organism>
<accession>A0A453EMA5</accession>
<reference evidence="1" key="5">
    <citation type="journal article" date="2021" name="G3 (Bethesda)">
        <title>Aegilops tauschii genome assembly Aet v5.0 features greater sequence contiguity and improved annotation.</title>
        <authorList>
            <person name="Wang L."/>
            <person name="Zhu T."/>
            <person name="Rodriguez J.C."/>
            <person name="Deal K.R."/>
            <person name="Dubcovsky J."/>
            <person name="McGuire P.E."/>
            <person name="Lux T."/>
            <person name="Spannagl M."/>
            <person name="Mayer K.F.X."/>
            <person name="Baldrich P."/>
            <person name="Meyers B.C."/>
            <person name="Huo N."/>
            <person name="Gu Y.Q."/>
            <person name="Zhou H."/>
            <person name="Devos K.M."/>
            <person name="Bennetzen J.L."/>
            <person name="Unver T."/>
            <person name="Budak H."/>
            <person name="Gulick P.J."/>
            <person name="Galiba G."/>
            <person name="Kalapos B."/>
            <person name="Nelson D.R."/>
            <person name="Li P."/>
            <person name="You F.M."/>
            <person name="Luo M.C."/>
            <person name="Dvorak J."/>
        </authorList>
    </citation>
    <scope>NUCLEOTIDE SEQUENCE [LARGE SCALE GENOMIC DNA]</scope>
    <source>
        <strain evidence="1">cv. AL8/78</strain>
    </source>
</reference>
<reference evidence="1" key="3">
    <citation type="journal article" date="2017" name="Nature">
        <title>Genome sequence of the progenitor of the wheat D genome Aegilops tauschii.</title>
        <authorList>
            <person name="Luo M.C."/>
            <person name="Gu Y.Q."/>
            <person name="Puiu D."/>
            <person name="Wang H."/>
            <person name="Twardziok S.O."/>
            <person name="Deal K.R."/>
            <person name="Huo N."/>
            <person name="Zhu T."/>
            <person name="Wang L."/>
            <person name="Wang Y."/>
            <person name="McGuire P.E."/>
            <person name="Liu S."/>
            <person name="Long H."/>
            <person name="Ramasamy R.K."/>
            <person name="Rodriguez J.C."/>
            <person name="Van S.L."/>
            <person name="Yuan L."/>
            <person name="Wang Z."/>
            <person name="Xia Z."/>
            <person name="Xiao L."/>
            <person name="Anderson O.D."/>
            <person name="Ouyang S."/>
            <person name="Liang Y."/>
            <person name="Zimin A.V."/>
            <person name="Pertea G."/>
            <person name="Qi P."/>
            <person name="Bennetzen J.L."/>
            <person name="Dai X."/>
            <person name="Dawson M.W."/>
            <person name="Muller H.G."/>
            <person name="Kugler K."/>
            <person name="Rivarola-Duarte L."/>
            <person name="Spannagl M."/>
            <person name="Mayer K.F.X."/>
            <person name="Lu F.H."/>
            <person name="Bevan M.W."/>
            <person name="Leroy P."/>
            <person name="Li P."/>
            <person name="You F.M."/>
            <person name="Sun Q."/>
            <person name="Liu Z."/>
            <person name="Lyons E."/>
            <person name="Wicker T."/>
            <person name="Salzberg S.L."/>
            <person name="Devos K.M."/>
            <person name="Dvorak J."/>
        </authorList>
    </citation>
    <scope>NUCLEOTIDE SEQUENCE [LARGE SCALE GENOMIC DNA]</scope>
    <source>
        <strain evidence="1">cv. AL8/78</strain>
    </source>
</reference>
<reference evidence="2" key="2">
    <citation type="journal article" date="2017" name="Nat. Plants">
        <title>The Aegilops tauschii genome reveals multiple impacts of transposons.</title>
        <authorList>
            <person name="Zhao G."/>
            <person name="Zou C."/>
            <person name="Li K."/>
            <person name="Wang K."/>
            <person name="Li T."/>
            <person name="Gao L."/>
            <person name="Zhang X."/>
            <person name="Wang H."/>
            <person name="Yang Z."/>
            <person name="Liu X."/>
            <person name="Jiang W."/>
            <person name="Mao L."/>
            <person name="Kong X."/>
            <person name="Jiao Y."/>
            <person name="Jia J."/>
        </authorList>
    </citation>
    <scope>NUCLEOTIDE SEQUENCE [LARGE SCALE GENOMIC DNA]</scope>
    <source>
        <strain evidence="2">cv. AL8/78</strain>
    </source>
</reference>
<dbReference type="EnsemblPlants" id="AET3Gv20399200.5">
    <property type="protein sequence ID" value="AET3Gv20399200.5"/>
    <property type="gene ID" value="AET3Gv20399200"/>
</dbReference>
<evidence type="ECO:0000313" key="1">
    <source>
        <dbReference type="EnsemblPlants" id="AET3Gv20399200.5"/>
    </source>
</evidence>